<evidence type="ECO:0000313" key="3">
    <source>
        <dbReference type="EMBL" id="MBB5066427.1"/>
    </source>
</evidence>
<name>A0A7W7ZUJ2_9BACT</name>
<feature type="transmembrane region" description="Helical" evidence="1">
    <location>
        <begin position="210"/>
        <end position="232"/>
    </location>
</feature>
<dbReference type="Proteomes" id="UP000584867">
    <property type="component" value="Unassembled WGS sequence"/>
</dbReference>
<feature type="transmembrane region" description="Helical" evidence="1">
    <location>
        <begin position="151"/>
        <end position="172"/>
    </location>
</feature>
<dbReference type="InterPro" id="IPR050879">
    <property type="entry name" value="Acyltransferase_3"/>
</dbReference>
<feature type="transmembrane region" description="Helical" evidence="1">
    <location>
        <begin position="244"/>
        <end position="262"/>
    </location>
</feature>
<proteinExistence type="predicted"/>
<dbReference type="GO" id="GO:0009103">
    <property type="term" value="P:lipopolysaccharide biosynthetic process"/>
    <property type="evidence" value="ECO:0007669"/>
    <property type="project" value="TreeGrafter"/>
</dbReference>
<evidence type="ECO:0000313" key="4">
    <source>
        <dbReference type="Proteomes" id="UP000584867"/>
    </source>
</evidence>
<dbReference type="Pfam" id="PF01757">
    <property type="entry name" value="Acyl_transf_3"/>
    <property type="match status" value="1"/>
</dbReference>
<keyword evidence="1" id="KW-1133">Transmembrane helix</keyword>
<keyword evidence="1" id="KW-0812">Transmembrane</keyword>
<keyword evidence="1" id="KW-0472">Membrane</keyword>
<dbReference type="AlphaFoldDB" id="A0A7W7ZUJ2"/>
<dbReference type="InterPro" id="IPR002656">
    <property type="entry name" value="Acyl_transf_3_dom"/>
</dbReference>
<sequence length="387" mass="43901">MPTVTTRQPSDPRAHRDPALDGLRGIAVMLVFFFHYGGGLKSPHLAIRLFGYFSSSGWIGVVVFFTLSGFLITGSLWDSRGNQHWRRNFYIRRLLRIFPLYYTALALSALGLIVAWRNVHLVWPFAVYVFFLQNLPRLEGLVQSIPTPLSLYHLWSMAVEEQFYLLWPLLLLTVRSRRGAFWLCLWTFVVSAAFRIAIYGLPLVSGQVAYSFRDFLLVHAGAFALGAYLAIAWRGPEKALIERLAMPAFFVGLALYLFSSLSSHSFMLISNLQFVLGLPGFSLAAAAAIALLLRNGVPRSLCSIAPLRFIGRISYGFYVFHILLQPTYSTITRHLTHSNSDQRYLITKLILAFSATLLISWISFHLLELPFLRLKRHFPMKPPVAIE</sequence>
<comment type="caution">
    <text evidence="3">The sequence shown here is derived from an EMBL/GenBank/DDBJ whole genome shotgun (WGS) entry which is preliminary data.</text>
</comment>
<evidence type="ECO:0000259" key="2">
    <source>
        <dbReference type="Pfam" id="PF01757"/>
    </source>
</evidence>
<reference evidence="3 4" key="1">
    <citation type="submission" date="2020-08" db="EMBL/GenBank/DDBJ databases">
        <title>Genomic Encyclopedia of Type Strains, Phase IV (KMG-V): Genome sequencing to study the core and pangenomes of soil and plant-associated prokaryotes.</title>
        <authorList>
            <person name="Whitman W."/>
        </authorList>
    </citation>
    <scope>NUCLEOTIDE SEQUENCE [LARGE SCALE GENOMIC DNA]</scope>
    <source>
        <strain evidence="3 4">X5P3</strain>
    </source>
</reference>
<evidence type="ECO:0000256" key="1">
    <source>
        <dbReference type="SAM" id="Phobius"/>
    </source>
</evidence>
<feature type="transmembrane region" description="Helical" evidence="1">
    <location>
        <begin position="58"/>
        <end position="77"/>
    </location>
</feature>
<feature type="transmembrane region" description="Helical" evidence="1">
    <location>
        <begin position="21"/>
        <end position="38"/>
    </location>
</feature>
<feature type="transmembrane region" description="Helical" evidence="1">
    <location>
        <begin position="305"/>
        <end position="324"/>
    </location>
</feature>
<dbReference type="GO" id="GO:0016020">
    <property type="term" value="C:membrane"/>
    <property type="evidence" value="ECO:0007669"/>
    <property type="project" value="TreeGrafter"/>
</dbReference>
<gene>
    <name evidence="3" type="ORF">HDF15_004804</name>
</gene>
<dbReference type="PANTHER" id="PTHR23028">
    <property type="entry name" value="ACETYLTRANSFERASE"/>
    <property type="match status" value="1"/>
</dbReference>
<feature type="transmembrane region" description="Helical" evidence="1">
    <location>
        <begin position="98"/>
        <end position="131"/>
    </location>
</feature>
<feature type="transmembrane region" description="Helical" evidence="1">
    <location>
        <begin position="274"/>
        <end position="293"/>
    </location>
</feature>
<feature type="domain" description="Acyltransferase 3" evidence="2">
    <location>
        <begin position="18"/>
        <end position="363"/>
    </location>
</feature>
<dbReference type="GO" id="GO:0016747">
    <property type="term" value="F:acyltransferase activity, transferring groups other than amino-acyl groups"/>
    <property type="evidence" value="ECO:0007669"/>
    <property type="project" value="InterPro"/>
</dbReference>
<dbReference type="EMBL" id="JACHIO010000027">
    <property type="protein sequence ID" value="MBB5066427.1"/>
    <property type="molecule type" value="Genomic_DNA"/>
</dbReference>
<accession>A0A7W7ZUJ2</accession>
<dbReference type="PANTHER" id="PTHR23028:SF53">
    <property type="entry name" value="ACYL_TRANSF_3 DOMAIN-CONTAINING PROTEIN"/>
    <property type="match status" value="1"/>
</dbReference>
<protein>
    <submittedName>
        <fullName evidence="3">Peptidoglycan/LPS O-acetylase OafA/YrhL</fullName>
    </submittedName>
</protein>
<feature type="transmembrane region" description="Helical" evidence="1">
    <location>
        <begin position="344"/>
        <end position="367"/>
    </location>
</feature>
<feature type="transmembrane region" description="Helical" evidence="1">
    <location>
        <begin position="179"/>
        <end position="198"/>
    </location>
</feature>
<organism evidence="3 4">
    <name type="scientific">Granulicella mallensis</name>
    <dbReference type="NCBI Taxonomy" id="940614"/>
    <lineage>
        <taxon>Bacteria</taxon>
        <taxon>Pseudomonadati</taxon>
        <taxon>Acidobacteriota</taxon>
        <taxon>Terriglobia</taxon>
        <taxon>Terriglobales</taxon>
        <taxon>Acidobacteriaceae</taxon>
        <taxon>Granulicella</taxon>
    </lineage>
</organism>